<dbReference type="EMBL" id="JANCYW010000018">
    <property type="protein sequence ID" value="KAK4538483.1"/>
    <property type="molecule type" value="Genomic_DNA"/>
</dbReference>
<keyword evidence="3" id="KW-1185">Reference proteome</keyword>
<comment type="caution">
    <text evidence="2">The sequence shown here is derived from an EMBL/GenBank/DDBJ whole genome shotgun (WGS) entry which is preliminary data.</text>
</comment>
<gene>
    <name evidence="2" type="ORF">CDCA_CDCA18G4508</name>
</gene>
<evidence type="ECO:0000313" key="3">
    <source>
        <dbReference type="Proteomes" id="UP001301350"/>
    </source>
</evidence>
<evidence type="ECO:0000256" key="1">
    <source>
        <dbReference type="SAM" id="MobiDB-lite"/>
    </source>
</evidence>
<dbReference type="Pfam" id="PF03162">
    <property type="entry name" value="Y_phosphatase2"/>
    <property type="match status" value="1"/>
</dbReference>
<feature type="region of interest" description="Disordered" evidence="1">
    <location>
        <begin position="268"/>
        <end position="294"/>
    </location>
</feature>
<dbReference type="SUPFAM" id="SSF52799">
    <property type="entry name" value="(Phosphotyrosine protein) phosphatases II"/>
    <property type="match status" value="1"/>
</dbReference>
<accession>A0AAV9J1K2</accession>
<dbReference type="Proteomes" id="UP001301350">
    <property type="component" value="Unassembled WGS sequence"/>
</dbReference>
<dbReference type="PANTHER" id="PTHR31126:SF14">
    <property type="entry name" value="TYROSINE-PROTEIN PHOSPHATASE OCA6-RELATED"/>
    <property type="match status" value="1"/>
</dbReference>
<evidence type="ECO:0008006" key="4">
    <source>
        <dbReference type="Google" id="ProtNLM"/>
    </source>
</evidence>
<dbReference type="PANTHER" id="PTHR31126">
    <property type="entry name" value="TYROSINE-PROTEIN PHOSPHATASE"/>
    <property type="match status" value="1"/>
</dbReference>
<evidence type="ECO:0000313" key="2">
    <source>
        <dbReference type="EMBL" id="KAK4538483.1"/>
    </source>
</evidence>
<dbReference type="InterPro" id="IPR004861">
    <property type="entry name" value="Siw14-like"/>
</dbReference>
<dbReference type="GO" id="GO:0016791">
    <property type="term" value="F:phosphatase activity"/>
    <property type="evidence" value="ECO:0007669"/>
    <property type="project" value="TreeGrafter"/>
</dbReference>
<dbReference type="Gene3D" id="3.90.190.10">
    <property type="entry name" value="Protein tyrosine phosphatase superfamily"/>
    <property type="match status" value="1"/>
</dbReference>
<reference evidence="2 3" key="1">
    <citation type="submission" date="2022-07" db="EMBL/GenBank/DDBJ databases">
        <title>Genome-wide signatures of adaptation to extreme environments.</title>
        <authorList>
            <person name="Cho C.H."/>
            <person name="Yoon H.S."/>
        </authorList>
    </citation>
    <scope>NUCLEOTIDE SEQUENCE [LARGE SCALE GENOMIC DNA]</scope>
    <source>
        <strain evidence="2 3">DBV 063 E5</strain>
    </source>
</reference>
<dbReference type="FunFam" id="3.90.190.10:FF:000084">
    <property type="entry name" value="Tyrosine phospatase-like protein"/>
    <property type="match status" value="1"/>
</dbReference>
<dbReference type="InterPro" id="IPR029021">
    <property type="entry name" value="Prot-tyrosine_phosphatase-like"/>
</dbReference>
<proteinExistence type="predicted"/>
<protein>
    <recommendedName>
        <fullName evidence="4">Tyrosine phosphatase</fullName>
    </recommendedName>
</protein>
<name>A0AAV9J1K2_CYACA</name>
<dbReference type="AlphaFoldDB" id="A0AAV9J1K2"/>
<sequence length="451" mass="49117">MPYEALPLLVPPFRFGIVEEGLYRGAYPTLKNFRFLRRLHLRSMVVLSSEPLTRDLREFCDHEHIAVHSVYADKFEDAPTLTSPKVARILTCILNADLHPLYLHCRDGGHNTGHVVMCLRRLQNWNLSVIFSEFCRYVKGGEIRLSESQFVESFKAEVVIPRHPPTWLWAGARITRHPCVRLRWEDGGTANEAASAETPALISSPSAALQEPRRLYHGDGANAPRAAARRIDGAVAVSGGMAAPESNTTVDGVSAAARSASLAELNAWARSSQQDGGNEPWPERARTISPHLGQRSITPRAAAVADTPPAPASGWSAVTTATDAAAAATTAADALRRSLERNERSLSRPVEAGARIYYALVRGQRREALFVDVVDSDTLRRLLASKYAPRPRAGLDTALLSWHRLPMAMVPAAPETGAAPNTAAHSPLGQSRMEALALESTVPVPPTTAWH</sequence>
<organism evidence="2 3">
    <name type="scientific">Cyanidium caldarium</name>
    <name type="common">Red alga</name>
    <dbReference type="NCBI Taxonomy" id="2771"/>
    <lineage>
        <taxon>Eukaryota</taxon>
        <taxon>Rhodophyta</taxon>
        <taxon>Bangiophyceae</taxon>
        <taxon>Cyanidiales</taxon>
        <taxon>Cyanidiaceae</taxon>
        <taxon>Cyanidium</taxon>
    </lineage>
</organism>